<dbReference type="SUPFAM" id="SSF51735">
    <property type="entry name" value="NAD(P)-binding Rossmann-fold domains"/>
    <property type="match status" value="1"/>
</dbReference>
<dbReference type="EMBL" id="MSTI01000053">
    <property type="protein sequence ID" value="OLV18857.1"/>
    <property type="molecule type" value="Genomic_DNA"/>
</dbReference>
<dbReference type="PANTHER" id="PTHR42879:SF2">
    <property type="entry name" value="3-OXOACYL-[ACYL-CARRIER-PROTEIN] REDUCTASE FABG"/>
    <property type="match status" value="1"/>
</dbReference>
<dbReference type="NCBIfam" id="NF005559">
    <property type="entry name" value="PRK07231.1"/>
    <property type="match status" value="1"/>
</dbReference>
<dbReference type="InterPro" id="IPR050259">
    <property type="entry name" value="SDR"/>
</dbReference>
<dbReference type="CDD" id="cd05233">
    <property type="entry name" value="SDR_c"/>
    <property type="match status" value="1"/>
</dbReference>
<organism evidence="2 3">
    <name type="scientific">Deinococcus marmoris</name>
    <dbReference type="NCBI Taxonomy" id="249408"/>
    <lineage>
        <taxon>Bacteria</taxon>
        <taxon>Thermotogati</taxon>
        <taxon>Deinococcota</taxon>
        <taxon>Deinococci</taxon>
        <taxon>Deinococcales</taxon>
        <taxon>Deinococcaceae</taxon>
        <taxon>Deinococcus</taxon>
    </lineage>
</organism>
<reference evidence="2 3" key="1">
    <citation type="submission" date="2017-01" db="EMBL/GenBank/DDBJ databases">
        <title>Genome Analysis of Deinococcus marmoris KOPRI26562.</title>
        <authorList>
            <person name="Kim J.H."/>
            <person name="Oh H.-M."/>
        </authorList>
    </citation>
    <scope>NUCLEOTIDE SEQUENCE [LARGE SCALE GENOMIC DNA]</scope>
    <source>
        <strain evidence="2 3">KOPRI26562</strain>
    </source>
</reference>
<dbReference type="Proteomes" id="UP000186607">
    <property type="component" value="Unassembled WGS sequence"/>
</dbReference>
<evidence type="ECO:0000256" key="1">
    <source>
        <dbReference type="ARBA" id="ARBA00006484"/>
    </source>
</evidence>
<accession>A0A1U7P102</accession>
<name>A0A1U7P102_9DEIO</name>
<comment type="similarity">
    <text evidence="1">Belongs to the short-chain dehydrogenases/reductases (SDR) family.</text>
</comment>
<dbReference type="InterPro" id="IPR002347">
    <property type="entry name" value="SDR_fam"/>
</dbReference>
<sequence length="273" mass="28217">MGAVMAGTSSESALPLLAGKVAMVTGAGQGIGLGIAWELAWAGARVVVAELNVEAGQGAALALTSAGLDVTFVETDVADPASSARAVQTAHERYGALDILVNNAGITTFKDMFEVTPSDWDKLMNLDLRGLFFASQAAARVMKEAGGGVIIHISSNHALATLPHSEIYAAAKGGVNALTRAMALSLGPHGIRVLSLSPGFTDTPHYRRWLAERGEAETERAVNALHPAGRINTPQEIGQLAAFLASDNARALTGVDITADAGLSARLYTADGF</sequence>
<dbReference type="AlphaFoldDB" id="A0A1U7P102"/>
<protein>
    <submittedName>
        <fullName evidence="2">3-oxoacyl-[acyl-carrier protein] reductase</fullName>
    </submittedName>
</protein>
<dbReference type="PRINTS" id="PR00080">
    <property type="entry name" value="SDRFAMILY"/>
</dbReference>
<dbReference type="GO" id="GO:0032787">
    <property type="term" value="P:monocarboxylic acid metabolic process"/>
    <property type="evidence" value="ECO:0007669"/>
    <property type="project" value="UniProtKB-ARBA"/>
</dbReference>
<dbReference type="Pfam" id="PF13561">
    <property type="entry name" value="adh_short_C2"/>
    <property type="match status" value="1"/>
</dbReference>
<gene>
    <name evidence="2" type="ORF">BOO71_0004534</name>
</gene>
<keyword evidence="3" id="KW-1185">Reference proteome</keyword>
<dbReference type="PRINTS" id="PR00081">
    <property type="entry name" value="GDHRDH"/>
</dbReference>
<dbReference type="Gene3D" id="3.40.50.720">
    <property type="entry name" value="NAD(P)-binding Rossmann-like Domain"/>
    <property type="match status" value="1"/>
</dbReference>
<dbReference type="PANTHER" id="PTHR42879">
    <property type="entry name" value="3-OXOACYL-(ACYL-CARRIER-PROTEIN) REDUCTASE"/>
    <property type="match status" value="1"/>
</dbReference>
<dbReference type="InterPro" id="IPR020904">
    <property type="entry name" value="Sc_DH/Rdtase_CS"/>
</dbReference>
<comment type="caution">
    <text evidence="2">The sequence shown here is derived from an EMBL/GenBank/DDBJ whole genome shotgun (WGS) entry which is preliminary data.</text>
</comment>
<proteinExistence type="inferred from homology"/>
<dbReference type="STRING" id="249408.BOO71_0004534"/>
<evidence type="ECO:0000313" key="2">
    <source>
        <dbReference type="EMBL" id="OLV18857.1"/>
    </source>
</evidence>
<evidence type="ECO:0000313" key="3">
    <source>
        <dbReference type="Proteomes" id="UP000186607"/>
    </source>
</evidence>
<dbReference type="FunFam" id="3.40.50.720:FF:000084">
    <property type="entry name" value="Short-chain dehydrogenase reductase"/>
    <property type="match status" value="1"/>
</dbReference>
<dbReference type="PROSITE" id="PS00061">
    <property type="entry name" value="ADH_SHORT"/>
    <property type="match status" value="1"/>
</dbReference>
<dbReference type="InterPro" id="IPR036291">
    <property type="entry name" value="NAD(P)-bd_dom_sf"/>
</dbReference>